<gene>
    <name evidence="9" type="ORF">GC098_31055</name>
</gene>
<evidence type="ECO:0000256" key="2">
    <source>
        <dbReference type="ARBA" id="ARBA00022448"/>
    </source>
</evidence>
<protein>
    <submittedName>
        <fullName evidence="9">ABC transporter permease subunit</fullName>
    </submittedName>
</protein>
<feature type="transmembrane region" description="Helical" evidence="7">
    <location>
        <begin position="141"/>
        <end position="161"/>
    </location>
</feature>
<dbReference type="RefSeq" id="WP_171647700.1">
    <property type="nucleotide sequence ID" value="NZ_WHOA01000230.1"/>
</dbReference>
<dbReference type="InterPro" id="IPR000515">
    <property type="entry name" value="MetI-like"/>
</dbReference>
<sequence length="288" mass="32164">MSHRGFAGNLFEGINYLLLTLIALSTLYPFWDSLIVSITPLNESIATNIHLYPRVITLEAYRYLLHLDQLWTSYKVSIIVTVTGTAISMAATTLGAYALSKKDLPGSRWIMFAVVFTMMFSGGVIPNFIVVKQLGMLNSIWALIIPSAIQTYNLIIMRSFFSTIPESLEESAKIDGSNDLGILFRIVIPLSMPAIATISLFYAVSKWNEFFTAVMYITDKNIWPLQLFLRSMLIDNEASFQSGGDSPFLLGQSIKMATIMISAIPVMAIYPFFQRYFVQGVTLGAVKE</sequence>
<dbReference type="Pfam" id="PF00528">
    <property type="entry name" value="BPD_transp_1"/>
    <property type="match status" value="1"/>
</dbReference>
<comment type="subcellular location">
    <subcellularLocation>
        <location evidence="1 7">Cell membrane</location>
        <topology evidence="1 7">Multi-pass membrane protein</topology>
    </subcellularLocation>
</comment>
<dbReference type="PROSITE" id="PS50928">
    <property type="entry name" value="ABC_TM1"/>
    <property type="match status" value="1"/>
</dbReference>
<reference evidence="9 10" key="1">
    <citation type="submission" date="2019-10" db="EMBL/GenBank/DDBJ databases">
        <title>Description of Paenibacillus terrestris sp. nov.</title>
        <authorList>
            <person name="Carlier A."/>
            <person name="Qi S."/>
        </authorList>
    </citation>
    <scope>NUCLEOTIDE SEQUENCE [LARGE SCALE GENOMIC DNA]</scope>
    <source>
        <strain evidence="9 10">LMG 31458</strain>
    </source>
</reference>
<keyword evidence="5 7" id="KW-1133">Transmembrane helix</keyword>
<accession>A0ABX1Y7D5</accession>
<feature type="transmembrane region" description="Helical" evidence="7">
    <location>
        <begin position="182"/>
        <end position="204"/>
    </location>
</feature>
<dbReference type="InterPro" id="IPR035906">
    <property type="entry name" value="MetI-like_sf"/>
</dbReference>
<evidence type="ECO:0000256" key="1">
    <source>
        <dbReference type="ARBA" id="ARBA00004651"/>
    </source>
</evidence>
<keyword evidence="10" id="KW-1185">Reference proteome</keyword>
<keyword evidence="4 7" id="KW-0812">Transmembrane</keyword>
<evidence type="ECO:0000313" key="10">
    <source>
        <dbReference type="Proteomes" id="UP000616779"/>
    </source>
</evidence>
<evidence type="ECO:0000256" key="5">
    <source>
        <dbReference type="ARBA" id="ARBA00022989"/>
    </source>
</evidence>
<evidence type="ECO:0000256" key="3">
    <source>
        <dbReference type="ARBA" id="ARBA00022475"/>
    </source>
</evidence>
<dbReference type="EMBL" id="WHOA01000230">
    <property type="protein sequence ID" value="NOU75754.1"/>
    <property type="molecule type" value="Genomic_DNA"/>
</dbReference>
<evidence type="ECO:0000256" key="6">
    <source>
        <dbReference type="ARBA" id="ARBA00023136"/>
    </source>
</evidence>
<comment type="caution">
    <text evidence="9">The sequence shown here is derived from an EMBL/GenBank/DDBJ whole genome shotgun (WGS) entry which is preliminary data.</text>
</comment>
<dbReference type="SUPFAM" id="SSF161098">
    <property type="entry name" value="MetI-like"/>
    <property type="match status" value="1"/>
</dbReference>
<proteinExistence type="inferred from homology"/>
<name>A0ABX1Y7D5_9BACL</name>
<evidence type="ECO:0000313" key="9">
    <source>
        <dbReference type="EMBL" id="NOU75754.1"/>
    </source>
</evidence>
<evidence type="ECO:0000259" key="8">
    <source>
        <dbReference type="PROSITE" id="PS50928"/>
    </source>
</evidence>
<dbReference type="Gene3D" id="1.10.3720.10">
    <property type="entry name" value="MetI-like"/>
    <property type="match status" value="1"/>
</dbReference>
<feature type="domain" description="ABC transmembrane type-1" evidence="8">
    <location>
        <begin position="74"/>
        <end position="273"/>
    </location>
</feature>
<evidence type="ECO:0000256" key="4">
    <source>
        <dbReference type="ARBA" id="ARBA00022692"/>
    </source>
</evidence>
<feature type="transmembrane region" description="Helical" evidence="7">
    <location>
        <begin position="109"/>
        <end position="129"/>
    </location>
</feature>
<organism evidence="9 10">
    <name type="scientific">Paenibacillus phytorum</name>
    <dbReference type="NCBI Taxonomy" id="2654977"/>
    <lineage>
        <taxon>Bacteria</taxon>
        <taxon>Bacillati</taxon>
        <taxon>Bacillota</taxon>
        <taxon>Bacilli</taxon>
        <taxon>Bacillales</taxon>
        <taxon>Paenibacillaceae</taxon>
        <taxon>Paenibacillus</taxon>
    </lineage>
</organism>
<dbReference type="PANTHER" id="PTHR43744">
    <property type="entry name" value="ABC TRANSPORTER PERMEASE PROTEIN MG189-RELATED-RELATED"/>
    <property type="match status" value="1"/>
</dbReference>
<dbReference type="PANTHER" id="PTHR43744:SF9">
    <property type="entry name" value="POLYGALACTURONAN_RHAMNOGALACTURONAN TRANSPORT SYSTEM PERMEASE PROTEIN YTCP"/>
    <property type="match status" value="1"/>
</dbReference>
<evidence type="ECO:0000256" key="7">
    <source>
        <dbReference type="RuleBase" id="RU363032"/>
    </source>
</evidence>
<keyword evidence="2 7" id="KW-0813">Transport</keyword>
<keyword evidence="6 7" id="KW-0472">Membrane</keyword>
<keyword evidence="3" id="KW-1003">Cell membrane</keyword>
<dbReference type="Proteomes" id="UP000616779">
    <property type="component" value="Unassembled WGS sequence"/>
</dbReference>
<feature type="transmembrane region" description="Helical" evidence="7">
    <location>
        <begin position="12"/>
        <end position="31"/>
    </location>
</feature>
<dbReference type="CDD" id="cd06261">
    <property type="entry name" value="TM_PBP2"/>
    <property type="match status" value="1"/>
</dbReference>
<feature type="transmembrane region" description="Helical" evidence="7">
    <location>
        <begin position="76"/>
        <end position="97"/>
    </location>
</feature>
<feature type="transmembrane region" description="Helical" evidence="7">
    <location>
        <begin position="254"/>
        <end position="273"/>
    </location>
</feature>
<comment type="similarity">
    <text evidence="7">Belongs to the binding-protein-dependent transport system permease family.</text>
</comment>